<protein>
    <recommendedName>
        <fullName evidence="3">Secreted protein</fullName>
    </recommendedName>
</protein>
<feature type="chain" id="PRO_5001516415" description="Secreted protein" evidence="1">
    <location>
        <begin position="20"/>
        <end position="149"/>
    </location>
</feature>
<reference evidence="2" key="1">
    <citation type="submission" date="2014-03" db="EMBL/GenBank/DDBJ databases">
        <title>The sialotranscriptome of Amblyomma triste, Amblyomma parvum and Amblyomma cajennense ticks, uncovered by 454-based RNA-seq.</title>
        <authorList>
            <person name="Garcia G.R."/>
            <person name="Gardinassi L.G."/>
            <person name="Ribeiro J.M."/>
            <person name="Anatriello E."/>
            <person name="Ferreira B.R."/>
            <person name="Moreira H.N."/>
            <person name="Mafra C."/>
            <person name="Olegario M.M."/>
            <person name="Szabo P.J."/>
            <person name="Miranda-Santos I.K."/>
            <person name="Maruyama S.R."/>
        </authorList>
    </citation>
    <scope>NUCLEOTIDE SEQUENCE</scope>
    <source>
        <strain evidence="2">Mato Grasso do Sul</strain>
        <tissue evidence="2">Salivary glands</tissue>
    </source>
</reference>
<evidence type="ECO:0000313" key="2">
    <source>
        <dbReference type="EMBL" id="JAC27925.1"/>
    </source>
</evidence>
<sequence length="149" mass="16930">MSGTKVVLVLSVMLILTMAAVPSRRIGAYCGWAESVHRWRRSQTCLPKVWLLILCRWPMHPLKLRTCLGYFVYIRHHSPHSCSRSFSCLSSLMPHSLETNGHLDLYCKCAVGASQKRVMAAAFMHVFLSTYLFNGQFFVYFSKGTSFCG</sequence>
<proteinExistence type="evidence at transcript level"/>
<evidence type="ECO:0008006" key="3">
    <source>
        <dbReference type="Google" id="ProtNLM"/>
    </source>
</evidence>
<organism evidence="2">
    <name type="scientific">Amblyomma triste</name>
    <name type="common">Neotropical tick</name>
    <dbReference type="NCBI Taxonomy" id="251400"/>
    <lineage>
        <taxon>Eukaryota</taxon>
        <taxon>Metazoa</taxon>
        <taxon>Ecdysozoa</taxon>
        <taxon>Arthropoda</taxon>
        <taxon>Chelicerata</taxon>
        <taxon>Arachnida</taxon>
        <taxon>Acari</taxon>
        <taxon>Parasitiformes</taxon>
        <taxon>Ixodida</taxon>
        <taxon>Ixodoidea</taxon>
        <taxon>Ixodidae</taxon>
        <taxon>Amblyomminae</taxon>
        <taxon>Amblyomma</taxon>
    </lineage>
</organism>
<name>A0A023G4Y2_AMBTT</name>
<dbReference type="EMBL" id="GBBM01007493">
    <property type="protein sequence ID" value="JAC27925.1"/>
    <property type="molecule type" value="mRNA"/>
</dbReference>
<keyword evidence="1" id="KW-0732">Signal</keyword>
<accession>A0A023G4Y2</accession>
<dbReference type="AlphaFoldDB" id="A0A023G4Y2"/>
<feature type="signal peptide" evidence="1">
    <location>
        <begin position="1"/>
        <end position="19"/>
    </location>
</feature>
<evidence type="ECO:0000256" key="1">
    <source>
        <dbReference type="SAM" id="SignalP"/>
    </source>
</evidence>